<comment type="similarity">
    <text evidence="2">Belongs to the GerABKC lipoprotein family.</text>
</comment>
<evidence type="ECO:0000259" key="9">
    <source>
        <dbReference type="Pfam" id="PF25198"/>
    </source>
</evidence>
<feature type="domain" description="Spore germination protein N-terminal" evidence="9">
    <location>
        <begin position="27"/>
        <end position="227"/>
    </location>
</feature>
<name>A0ABV6J6J1_9BACL</name>
<evidence type="ECO:0000256" key="3">
    <source>
        <dbReference type="ARBA" id="ARBA00022544"/>
    </source>
</evidence>
<keyword evidence="3" id="KW-0309">Germination</keyword>
<comment type="caution">
    <text evidence="10">The sequence shown here is derived from an EMBL/GenBank/DDBJ whole genome shotgun (WGS) entry which is preliminary data.</text>
</comment>
<evidence type="ECO:0000259" key="8">
    <source>
        <dbReference type="Pfam" id="PF05504"/>
    </source>
</evidence>
<evidence type="ECO:0000256" key="6">
    <source>
        <dbReference type="ARBA" id="ARBA00023139"/>
    </source>
</evidence>
<dbReference type="Proteomes" id="UP001589818">
    <property type="component" value="Unassembled WGS sequence"/>
</dbReference>
<feature type="domain" description="Spore germination GerAC-like C-terminal" evidence="8">
    <location>
        <begin position="238"/>
        <end position="404"/>
    </location>
</feature>
<dbReference type="PANTHER" id="PTHR35789:SF1">
    <property type="entry name" value="SPORE GERMINATION PROTEIN B3"/>
    <property type="match status" value="1"/>
</dbReference>
<reference evidence="10 11" key="1">
    <citation type="submission" date="2024-09" db="EMBL/GenBank/DDBJ databases">
        <authorList>
            <person name="Sun Q."/>
            <person name="Mori K."/>
        </authorList>
    </citation>
    <scope>NUCLEOTIDE SEQUENCE [LARGE SCALE GENOMIC DNA]</scope>
    <source>
        <strain evidence="10 11">CCM 4839</strain>
    </source>
</reference>
<keyword evidence="5" id="KW-0472">Membrane</keyword>
<dbReference type="InterPro" id="IPR038501">
    <property type="entry name" value="Spore_GerAC_C_sf"/>
</dbReference>
<evidence type="ECO:0000313" key="11">
    <source>
        <dbReference type="Proteomes" id="UP001589818"/>
    </source>
</evidence>
<dbReference type="PANTHER" id="PTHR35789">
    <property type="entry name" value="SPORE GERMINATION PROTEIN B3"/>
    <property type="match status" value="1"/>
</dbReference>
<dbReference type="Gene3D" id="3.30.300.210">
    <property type="entry name" value="Nutrient germinant receptor protein C, domain 3"/>
    <property type="match status" value="1"/>
</dbReference>
<dbReference type="NCBIfam" id="TIGR02887">
    <property type="entry name" value="spore_ger_x_C"/>
    <property type="match status" value="1"/>
</dbReference>
<sequence length="408" mass="45906">MLCHWTKMVKLSCVILFAVPILTGCWDRLEIEERAVVLGISIDLAEPGAEQEEDEVSHLRGSFPTPDEAMIRLAAQVALPGRIPLGPGEGGGGKEGPGQTVWVIDVVGHSVDDALMNLQQQISGKLFFGHLRVIVVSEAMAKRGLQNVNDYLKRNSEVRRMMWMMISKGNARKLMTASPKLERVPSLYLLSTLDDAVKLGKFPDDYVGMFWSNSSKKGQEGFLPYVEMMKEQNIDLLGMAYFKADKMVGATKPFEIAGYMGIKGLNPAGYRGVISLNGDSVMVVATHRQSKFDVRIVNGRPHFKIYVQTEINLEEKIKGQSLVVSEKIIKSIEEQNKKSLKKTYESLIKKTQQKGSDIFGFGEYLRAKKPRYWDREIGTKQRWQEAYKTIEVEVTVNTRIRRVGMKAK</sequence>
<evidence type="ECO:0000256" key="5">
    <source>
        <dbReference type="ARBA" id="ARBA00023136"/>
    </source>
</evidence>
<keyword evidence="11" id="KW-1185">Reference proteome</keyword>
<keyword evidence="6" id="KW-0564">Palmitate</keyword>
<evidence type="ECO:0000313" key="10">
    <source>
        <dbReference type="EMBL" id="MFC0391500.1"/>
    </source>
</evidence>
<evidence type="ECO:0000256" key="7">
    <source>
        <dbReference type="ARBA" id="ARBA00023288"/>
    </source>
</evidence>
<keyword evidence="4" id="KW-0732">Signal</keyword>
<gene>
    <name evidence="10" type="ORF">ACFFJ8_08945</name>
</gene>
<dbReference type="InterPro" id="IPR046953">
    <property type="entry name" value="Spore_GerAC-like_C"/>
</dbReference>
<organism evidence="10 11">
    <name type="scientific">Paenibacillus mendelii</name>
    <dbReference type="NCBI Taxonomy" id="206163"/>
    <lineage>
        <taxon>Bacteria</taxon>
        <taxon>Bacillati</taxon>
        <taxon>Bacillota</taxon>
        <taxon>Bacilli</taxon>
        <taxon>Bacillales</taxon>
        <taxon>Paenibacillaceae</taxon>
        <taxon>Paenibacillus</taxon>
    </lineage>
</organism>
<dbReference type="RefSeq" id="WP_204819840.1">
    <property type="nucleotide sequence ID" value="NZ_JANHOF010000006.1"/>
</dbReference>
<keyword evidence="7" id="KW-0449">Lipoprotein</keyword>
<dbReference type="InterPro" id="IPR008844">
    <property type="entry name" value="Spore_GerAC-like"/>
</dbReference>
<dbReference type="InterPro" id="IPR057336">
    <property type="entry name" value="GerAC_N"/>
</dbReference>
<evidence type="ECO:0000256" key="1">
    <source>
        <dbReference type="ARBA" id="ARBA00004635"/>
    </source>
</evidence>
<dbReference type="Pfam" id="PF25198">
    <property type="entry name" value="Spore_GerAC_N"/>
    <property type="match status" value="1"/>
</dbReference>
<accession>A0ABV6J6J1</accession>
<protein>
    <submittedName>
        <fullName evidence="10">Ger(X)C family spore germination protein</fullName>
    </submittedName>
</protein>
<evidence type="ECO:0000256" key="2">
    <source>
        <dbReference type="ARBA" id="ARBA00007886"/>
    </source>
</evidence>
<dbReference type="Pfam" id="PF05504">
    <property type="entry name" value="Spore_GerAC"/>
    <property type="match status" value="1"/>
</dbReference>
<proteinExistence type="inferred from homology"/>
<comment type="subcellular location">
    <subcellularLocation>
        <location evidence="1">Membrane</location>
        <topology evidence="1">Lipid-anchor</topology>
    </subcellularLocation>
</comment>
<dbReference type="EMBL" id="JBHLVF010000011">
    <property type="protein sequence ID" value="MFC0391500.1"/>
    <property type="molecule type" value="Genomic_DNA"/>
</dbReference>
<dbReference type="PROSITE" id="PS51257">
    <property type="entry name" value="PROKAR_LIPOPROTEIN"/>
    <property type="match status" value="1"/>
</dbReference>
<evidence type="ECO:0000256" key="4">
    <source>
        <dbReference type="ARBA" id="ARBA00022729"/>
    </source>
</evidence>